<evidence type="ECO:0000256" key="5">
    <source>
        <dbReference type="ARBA" id="ARBA00023125"/>
    </source>
</evidence>
<dbReference type="PANTHER" id="PTHR46813">
    <property type="entry name" value="GATA TRANSCRIPTION FACTOR 18"/>
    <property type="match status" value="1"/>
</dbReference>
<comment type="caution">
    <text evidence="11">The sequence shown here is derived from an EMBL/GenBank/DDBJ whole genome shotgun (WGS) entry which is preliminary data.</text>
</comment>
<evidence type="ECO:0000256" key="9">
    <source>
        <dbReference type="SAM" id="MobiDB-lite"/>
    </source>
</evidence>
<keyword evidence="2 8" id="KW-0863">Zinc-finger</keyword>
<evidence type="ECO:0000313" key="12">
    <source>
        <dbReference type="Proteomes" id="UP000825935"/>
    </source>
</evidence>
<keyword evidence="6" id="KW-0804">Transcription</keyword>
<evidence type="ECO:0000256" key="2">
    <source>
        <dbReference type="ARBA" id="ARBA00022771"/>
    </source>
</evidence>
<dbReference type="PROSITE" id="PS50114">
    <property type="entry name" value="GATA_ZN_FINGER_2"/>
    <property type="match status" value="1"/>
</dbReference>
<dbReference type="GO" id="GO:0008270">
    <property type="term" value="F:zinc ion binding"/>
    <property type="evidence" value="ECO:0007669"/>
    <property type="project" value="UniProtKB-KW"/>
</dbReference>
<dbReference type="GO" id="GO:0006355">
    <property type="term" value="P:regulation of DNA-templated transcription"/>
    <property type="evidence" value="ECO:0007669"/>
    <property type="project" value="InterPro"/>
</dbReference>
<feature type="region of interest" description="Disordered" evidence="9">
    <location>
        <begin position="31"/>
        <end position="66"/>
    </location>
</feature>
<evidence type="ECO:0000256" key="4">
    <source>
        <dbReference type="ARBA" id="ARBA00023015"/>
    </source>
</evidence>
<dbReference type="InterPro" id="IPR000679">
    <property type="entry name" value="Znf_GATA"/>
</dbReference>
<dbReference type="OrthoDB" id="2162994at2759"/>
<feature type="domain" description="GATA-type" evidence="10">
    <location>
        <begin position="240"/>
        <end position="276"/>
    </location>
</feature>
<dbReference type="SMART" id="SM00401">
    <property type="entry name" value="ZnF_GATA"/>
    <property type="match status" value="1"/>
</dbReference>
<dbReference type="EMBL" id="CM035409">
    <property type="protein sequence ID" value="KAH7439649.1"/>
    <property type="molecule type" value="Genomic_DNA"/>
</dbReference>
<dbReference type="GO" id="GO:0043565">
    <property type="term" value="F:sequence-specific DNA binding"/>
    <property type="evidence" value="ECO:0007669"/>
    <property type="project" value="InterPro"/>
</dbReference>
<dbReference type="PANTHER" id="PTHR46813:SF16">
    <property type="entry name" value="GATA TRANSCRIPTION FACTOR 18"/>
    <property type="match status" value="1"/>
</dbReference>
<gene>
    <name evidence="11" type="ORF">KP509_04G070700</name>
</gene>
<evidence type="ECO:0000259" key="10">
    <source>
        <dbReference type="PROSITE" id="PS50114"/>
    </source>
</evidence>
<evidence type="ECO:0000256" key="7">
    <source>
        <dbReference type="ARBA" id="ARBA00024019"/>
    </source>
</evidence>
<keyword evidence="1" id="KW-0479">Metal-binding</keyword>
<comment type="similarity">
    <text evidence="7">Belongs to the type IV zinc-finger family. Class B subfamily.</text>
</comment>
<dbReference type="CDD" id="cd00202">
    <property type="entry name" value="ZnF_GATA"/>
    <property type="match status" value="1"/>
</dbReference>
<dbReference type="Pfam" id="PF00320">
    <property type="entry name" value="GATA"/>
    <property type="match status" value="1"/>
</dbReference>
<dbReference type="AlphaFoldDB" id="A0A8T2V5V8"/>
<name>A0A8T2V5V8_CERRI</name>
<accession>A0A8T2V5V8</accession>
<evidence type="ECO:0000256" key="1">
    <source>
        <dbReference type="ARBA" id="ARBA00022723"/>
    </source>
</evidence>
<keyword evidence="12" id="KW-1185">Reference proteome</keyword>
<evidence type="ECO:0000256" key="3">
    <source>
        <dbReference type="ARBA" id="ARBA00022833"/>
    </source>
</evidence>
<evidence type="ECO:0000256" key="6">
    <source>
        <dbReference type="ARBA" id="ARBA00023163"/>
    </source>
</evidence>
<evidence type="ECO:0000256" key="8">
    <source>
        <dbReference type="PROSITE-ProRule" id="PRU00094"/>
    </source>
</evidence>
<dbReference type="SUPFAM" id="SSF57716">
    <property type="entry name" value="Glucocorticoid receptor-like (DNA-binding domain)"/>
    <property type="match status" value="1"/>
</dbReference>
<dbReference type="Proteomes" id="UP000825935">
    <property type="component" value="Chromosome 4"/>
</dbReference>
<organism evidence="11 12">
    <name type="scientific">Ceratopteris richardii</name>
    <name type="common">Triangle waterfern</name>
    <dbReference type="NCBI Taxonomy" id="49495"/>
    <lineage>
        <taxon>Eukaryota</taxon>
        <taxon>Viridiplantae</taxon>
        <taxon>Streptophyta</taxon>
        <taxon>Embryophyta</taxon>
        <taxon>Tracheophyta</taxon>
        <taxon>Polypodiopsida</taxon>
        <taxon>Polypodiidae</taxon>
        <taxon>Polypodiales</taxon>
        <taxon>Pteridineae</taxon>
        <taxon>Pteridaceae</taxon>
        <taxon>Parkerioideae</taxon>
        <taxon>Ceratopteris</taxon>
    </lineage>
</organism>
<sequence length="320" mass="36017">MMTAAQPMNLIHADVELALNSVSRQLSLPDYGQQFHHHPGDTANPISSDKRAPADTNDEQSDPFQTRTPCLQTRMAGITHSSTSELTSLNSEAQISREEAVDCTLALGLRQQTQHRKLCNPSFDLSTEKFNNAPRSFEFNPQASICHLTRSPDDDHHHQHHSHTRAPNEHKWLRNYYSPAGGILMKQEMLPQNETRIEPEVDLTFNNSAAISYNEDSASHHSARATMNAINGRRQQCNVLPGGRICSRCKTRKTPLWRNGPKGPKSLCNACGIRFKKEERRYSSTNHSVRHHLQAHSAQLMNLYFLTAGSCPYCCCCLFS</sequence>
<protein>
    <recommendedName>
        <fullName evidence="10">GATA-type domain-containing protein</fullName>
    </recommendedName>
</protein>
<proteinExistence type="inferred from homology"/>
<dbReference type="InterPro" id="IPR013088">
    <property type="entry name" value="Znf_NHR/GATA"/>
</dbReference>
<keyword evidence="3" id="KW-0862">Zinc</keyword>
<dbReference type="Gene3D" id="3.30.50.10">
    <property type="entry name" value="Erythroid Transcription Factor GATA-1, subunit A"/>
    <property type="match status" value="1"/>
</dbReference>
<evidence type="ECO:0000313" key="11">
    <source>
        <dbReference type="EMBL" id="KAH7439649.1"/>
    </source>
</evidence>
<keyword evidence="5" id="KW-0238">DNA-binding</keyword>
<reference evidence="11" key="1">
    <citation type="submission" date="2021-08" db="EMBL/GenBank/DDBJ databases">
        <title>WGS assembly of Ceratopteris richardii.</title>
        <authorList>
            <person name="Marchant D.B."/>
            <person name="Chen G."/>
            <person name="Jenkins J."/>
            <person name="Shu S."/>
            <person name="Leebens-Mack J."/>
            <person name="Grimwood J."/>
            <person name="Schmutz J."/>
            <person name="Soltis P."/>
            <person name="Soltis D."/>
            <person name="Chen Z.-H."/>
        </authorList>
    </citation>
    <scope>NUCLEOTIDE SEQUENCE</scope>
    <source>
        <strain evidence="11">Whitten #5841</strain>
        <tissue evidence="11">Leaf</tissue>
    </source>
</reference>
<keyword evidence="4" id="KW-0805">Transcription regulation</keyword>